<dbReference type="RefSeq" id="XP_007515431.1">
    <property type="nucleotide sequence ID" value="XM_007515369.1"/>
</dbReference>
<evidence type="ECO:0000256" key="2">
    <source>
        <dbReference type="SAM" id="MobiDB-lite"/>
    </source>
</evidence>
<feature type="compositionally biased region" description="Acidic residues" evidence="2">
    <location>
        <begin position="233"/>
        <end position="248"/>
    </location>
</feature>
<dbReference type="AlphaFoldDB" id="K8EPD5"/>
<dbReference type="PANTHER" id="PTHR14490:SF5">
    <property type="entry name" value="PROTEIN KRI1 HOMOLOG"/>
    <property type="match status" value="1"/>
</dbReference>
<feature type="region of interest" description="Disordered" evidence="2">
    <location>
        <begin position="1"/>
        <end position="277"/>
    </location>
</feature>
<dbReference type="InterPro" id="IPR024626">
    <property type="entry name" value="Kri1-like_C"/>
</dbReference>
<feature type="compositionally biased region" description="Basic and acidic residues" evidence="2">
    <location>
        <begin position="168"/>
        <end position="178"/>
    </location>
</feature>
<feature type="compositionally biased region" description="Basic residues" evidence="2">
    <location>
        <begin position="29"/>
        <end position="38"/>
    </location>
</feature>
<feature type="compositionally biased region" description="Basic residues" evidence="2">
    <location>
        <begin position="714"/>
        <end position="727"/>
    </location>
</feature>
<feature type="region of interest" description="Disordered" evidence="2">
    <location>
        <begin position="301"/>
        <end position="378"/>
    </location>
</feature>
<feature type="compositionally biased region" description="Basic and acidic residues" evidence="2">
    <location>
        <begin position="48"/>
        <end position="71"/>
    </location>
</feature>
<gene>
    <name evidence="4" type="ORF">Bathy01g06830</name>
</gene>
<proteinExistence type="inferred from homology"/>
<sequence>MFDRHKSDEDGSSSSSSSSLSSDDDEEKKKKKKMKKKDTLKINQKFASRFEHNERRKEEHRLKEKVGKEYLVKGMMMKQKKSDGSSDSDDDDDDESSSSDEGDIPETKEKQFVDVLTKLKNKDPSVYDPNAKLYDESSSSSSSSESESDSGPDDSDKKKKKKKKKKMTLREVQARDLLEGGARTYESDDDEDGLGKRNKDAGPSYVEEQEALKKAFKSAAGNSRSNNSSSSSGDDDDGNSDSDSDDDIGGLVVKKRAEKFDNNNAKDSTHKIEDENKKKLAEVLKDEDEFLKDYIVNRKWTDINADGRTNGGDSDSDSSEEDLERQEQFEHEYNFRFEEPGGTSIRSHARNIDGTLRREDTRRREKRQSVKERKQTERQKLMEEVKRLKNLKREEIRKKVDLISKIGGISGTDAAKIADLTQEFDPDAHDRAMRELYESKENDEAYQELEDEDGNPIKPEFDDDVEDELKVLMKAPEEVNARENERFEKIRKNMAKVDAKLQAEKDLLDGDDDEDDSDDNAAEERDGDAADDQNDDDDDNDQNQENVYSKRALKRWKKELQQKMDEFYSLDYEDFVDGLPTRFQYKEVAPSNYGLTTREILSLDDKDLNQIVSLKKIAPYREDEGFLSAKNRARARELAEKFLKQKRQDEKKRGDGKKRKNKDDKEDDDDDDDDDKEARMASYASSAWGKRNKSSNKNETGVDPNAAPLDTRSRNAKKNAKKRAKAKAKQEEGA</sequence>
<dbReference type="Proteomes" id="UP000198341">
    <property type="component" value="Chromosome 1"/>
</dbReference>
<dbReference type="GO" id="GO:0030686">
    <property type="term" value="C:90S preribosome"/>
    <property type="evidence" value="ECO:0007669"/>
    <property type="project" value="TreeGrafter"/>
</dbReference>
<dbReference type="eggNOG" id="KOG2409">
    <property type="taxonomic scope" value="Eukaryota"/>
</dbReference>
<organism evidence="4 5">
    <name type="scientific">Bathycoccus prasinos</name>
    <dbReference type="NCBI Taxonomy" id="41875"/>
    <lineage>
        <taxon>Eukaryota</taxon>
        <taxon>Viridiplantae</taxon>
        <taxon>Chlorophyta</taxon>
        <taxon>Mamiellophyceae</taxon>
        <taxon>Mamiellales</taxon>
        <taxon>Bathycoccaceae</taxon>
        <taxon>Bathycoccus</taxon>
    </lineage>
</organism>
<feature type="compositionally biased region" description="Acidic residues" evidence="2">
    <location>
        <begin position="509"/>
        <end position="521"/>
    </location>
</feature>
<feature type="compositionally biased region" description="Basic residues" evidence="2">
    <location>
        <begin position="158"/>
        <end position="167"/>
    </location>
</feature>
<feature type="compositionally biased region" description="Acidic residues" evidence="2">
    <location>
        <begin position="529"/>
        <end position="542"/>
    </location>
</feature>
<feature type="compositionally biased region" description="Basic and acidic residues" evidence="2">
    <location>
        <begin position="638"/>
        <end position="653"/>
    </location>
</feature>
<feature type="compositionally biased region" description="Acidic residues" evidence="2">
    <location>
        <begin position="314"/>
        <end position="324"/>
    </location>
</feature>
<reference evidence="4 5" key="1">
    <citation type="submission" date="2011-10" db="EMBL/GenBank/DDBJ databases">
        <authorList>
            <person name="Genoscope - CEA"/>
        </authorList>
    </citation>
    <scope>NUCLEOTIDE SEQUENCE [LARGE SCALE GENOMIC DNA]</scope>
    <source>
        <strain evidence="4 5">RCC 1105</strain>
    </source>
</reference>
<comment type="similarity">
    <text evidence="1">Belongs to the KRI1 family.</text>
</comment>
<feature type="compositionally biased region" description="Acidic residues" evidence="2">
    <location>
        <begin position="665"/>
        <end position="675"/>
    </location>
</feature>
<dbReference type="Pfam" id="PF05178">
    <property type="entry name" value="Kri1"/>
    <property type="match status" value="1"/>
</dbReference>
<name>K8EPD5_9CHLO</name>
<dbReference type="GO" id="GO:0000447">
    <property type="term" value="P:endonucleolytic cleavage in ITS1 to separate SSU-rRNA from 5.8S rRNA and LSU-rRNA from tricistronic rRNA transcript (SSU-rRNA, 5.8S rRNA, LSU-rRNA)"/>
    <property type="evidence" value="ECO:0007669"/>
    <property type="project" value="TreeGrafter"/>
</dbReference>
<dbReference type="Pfam" id="PF12936">
    <property type="entry name" value="Kri1_C"/>
    <property type="match status" value="1"/>
</dbReference>
<evidence type="ECO:0000313" key="5">
    <source>
        <dbReference type="Proteomes" id="UP000198341"/>
    </source>
</evidence>
<feature type="region of interest" description="Disordered" evidence="2">
    <location>
        <begin position="502"/>
        <end position="551"/>
    </location>
</feature>
<feature type="compositionally biased region" description="Low complexity" evidence="2">
    <location>
        <begin position="136"/>
        <end position="145"/>
    </location>
</feature>
<dbReference type="STRING" id="41875.K8EPD5"/>
<feature type="compositionally biased region" description="Low complexity" evidence="2">
    <location>
        <begin position="12"/>
        <end position="21"/>
    </location>
</feature>
<feature type="compositionally biased region" description="Acidic residues" evidence="2">
    <location>
        <begin position="444"/>
        <end position="454"/>
    </location>
</feature>
<dbReference type="EMBL" id="FO082278">
    <property type="protein sequence ID" value="CCO14310.1"/>
    <property type="molecule type" value="Genomic_DNA"/>
</dbReference>
<feature type="compositionally biased region" description="Basic and acidic residues" evidence="2">
    <location>
        <begin position="355"/>
        <end position="378"/>
    </location>
</feature>
<dbReference type="GeneID" id="19018418"/>
<evidence type="ECO:0000259" key="3">
    <source>
        <dbReference type="Pfam" id="PF12936"/>
    </source>
</evidence>
<feature type="compositionally biased region" description="Low complexity" evidence="2">
    <location>
        <begin position="221"/>
        <end position="232"/>
    </location>
</feature>
<dbReference type="KEGG" id="bpg:Bathy01g06830"/>
<protein>
    <recommendedName>
        <fullName evidence="3">Kri1-like C-terminal domain-containing protein</fullName>
    </recommendedName>
</protein>
<dbReference type="InterPro" id="IPR018034">
    <property type="entry name" value="Kri1"/>
</dbReference>
<feature type="compositionally biased region" description="Basic and acidic residues" evidence="2">
    <location>
        <begin position="267"/>
        <end position="277"/>
    </location>
</feature>
<dbReference type="GO" id="GO:0005730">
    <property type="term" value="C:nucleolus"/>
    <property type="evidence" value="ECO:0007669"/>
    <property type="project" value="TreeGrafter"/>
</dbReference>
<evidence type="ECO:0000256" key="1">
    <source>
        <dbReference type="ARBA" id="ARBA00007473"/>
    </source>
</evidence>
<evidence type="ECO:0000313" key="4">
    <source>
        <dbReference type="EMBL" id="CCO14310.1"/>
    </source>
</evidence>
<feature type="compositionally biased region" description="Acidic residues" evidence="2">
    <location>
        <begin position="86"/>
        <end position="104"/>
    </location>
</feature>
<dbReference type="OrthoDB" id="10252032at2759"/>
<keyword evidence="5" id="KW-1185">Reference proteome</keyword>
<feature type="compositionally biased region" description="Basic and acidic residues" evidence="2">
    <location>
        <begin position="325"/>
        <end position="339"/>
    </location>
</feature>
<feature type="domain" description="Kri1-like C-terminal" evidence="3">
    <location>
        <begin position="558"/>
        <end position="636"/>
    </location>
</feature>
<feature type="region of interest" description="Disordered" evidence="2">
    <location>
        <begin position="438"/>
        <end position="463"/>
    </location>
</feature>
<dbReference type="PANTHER" id="PTHR14490">
    <property type="entry name" value="ZINC FINGER, ZZ TYPE"/>
    <property type="match status" value="1"/>
</dbReference>
<feature type="region of interest" description="Disordered" evidence="2">
    <location>
        <begin position="638"/>
        <end position="734"/>
    </location>
</feature>
<accession>K8EPD5</accession>